<reference evidence="1" key="1">
    <citation type="journal article" date="2022" name="bioRxiv">
        <title>Sequencing and chromosome-scale assembly of the giantPleurodeles waltlgenome.</title>
        <authorList>
            <person name="Brown T."/>
            <person name="Elewa A."/>
            <person name="Iarovenko S."/>
            <person name="Subramanian E."/>
            <person name="Araus A.J."/>
            <person name="Petzold A."/>
            <person name="Susuki M."/>
            <person name="Suzuki K.-i.T."/>
            <person name="Hayashi T."/>
            <person name="Toyoda A."/>
            <person name="Oliveira C."/>
            <person name="Osipova E."/>
            <person name="Leigh N.D."/>
            <person name="Simon A."/>
            <person name="Yun M.H."/>
        </authorList>
    </citation>
    <scope>NUCLEOTIDE SEQUENCE</scope>
    <source>
        <strain evidence="1">20211129_DDA</strain>
        <tissue evidence="1">Liver</tissue>
    </source>
</reference>
<comment type="caution">
    <text evidence="1">The sequence shown here is derived from an EMBL/GenBank/DDBJ whole genome shotgun (WGS) entry which is preliminary data.</text>
</comment>
<dbReference type="AlphaFoldDB" id="A0AAV7PZ36"/>
<sequence length="97" mass="10694">MTSTLSASDKKKIMKTCVTEHVLCEWCRLPGHSEFITSAQRYVQDKPGRPVGLVVPCSCKAAGFYVLCREGHTVVSTVPGFWAAIHTESRALPRKTT</sequence>
<protein>
    <submittedName>
        <fullName evidence="1">Uncharacterized protein</fullName>
    </submittedName>
</protein>
<keyword evidence="2" id="KW-1185">Reference proteome</keyword>
<organism evidence="1 2">
    <name type="scientific">Pleurodeles waltl</name>
    <name type="common">Iberian ribbed newt</name>
    <dbReference type="NCBI Taxonomy" id="8319"/>
    <lineage>
        <taxon>Eukaryota</taxon>
        <taxon>Metazoa</taxon>
        <taxon>Chordata</taxon>
        <taxon>Craniata</taxon>
        <taxon>Vertebrata</taxon>
        <taxon>Euteleostomi</taxon>
        <taxon>Amphibia</taxon>
        <taxon>Batrachia</taxon>
        <taxon>Caudata</taxon>
        <taxon>Salamandroidea</taxon>
        <taxon>Salamandridae</taxon>
        <taxon>Pleurodelinae</taxon>
        <taxon>Pleurodeles</taxon>
    </lineage>
</organism>
<accession>A0AAV7PZ36</accession>
<gene>
    <name evidence="1" type="ORF">NDU88_010676</name>
</gene>
<evidence type="ECO:0000313" key="2">
    <source>
        <dbReference type="Proteomes" id="UP001066276"/>
    </source>
</evidence>
<dbReference type="EMBL" id="JANPWB010000011">
    <property type="protein sequence ID" value="KAJ1132362.1"/>
    <property type="molecule type" value="Genomic_DNA"/>
</dbReference>
<dbReference type="Proteomes" id="UP001066276">
    <property type="component" value="Chromosome 7"/>
</dbReference>
<evidence type="ECO:0000313" key="1">
    <source>
        <dbReference type="EMBL" id="KAJ1132362.1"/>
    </source>
</evidence>
<proteinExistence type="predicted"/>
<name>A0AAV7PZ36_PLEWA</name>